<accession>A0A0V0JBP2</accession>
<dbReference type="GO" id="GO:0008168">
    <property type="term" value="F:methyltransferase activity"/>
    <property type="evidence" value="ECO:0007669"/>
    <property type="project" value="UniProtKB-KW"/>
</dbReference>
<dbReference type="PANTHER" id="PTHR12496:SF9">
    <property type="entry name" value="METHYLTRANSFERASE-LIKE PROTEIN 25-RELATED"/>
    <property type="match status" value="1"/>
</dbReference>
<sequence length="650" mass="70969">ASSPESAVKRSLPHSLYAMPDLRNPEAIVKQALRVVVGALTSNLELLNSHSVHFLPSNTWEKCYDSAARQELEQFTVPKPNDRLACIADHPITIASLYLEVRQALLTADSGELAHLHQLLTRRGKDYSTSQSTPLASKAKKSLRDLLLEAASASLPVLCALRSPYSFFPCTENPACCVFCETEAGDAHTAPTETATKPNILPVALNIQSDVFVSHGMNTKKAHEVEAFGRLCGQIYREQVLDQVADVGSGKGYLGTYLSLAHGIPVLEIDSREVNTRSARRRRANVQKFWNLQSKKQAAGKEVVFQSDCASITCSVTSALQLDSLLAQAARLPAPRCLLTGLHTCGGLSVTLLRTFVQSARAAALVNAPCCYHLLQEAGGSAGAFVERLVPPAVDAPQDGAFDFPMSRWLRSEYPWLRLGRNARTVASQPLERLASLGNLLRAGEDPASISDLQAALNECFPRTTYYRVMLQQLLLDHLPPEQHRPTEWIVGRRNHQRRKLVQIPPGVGGGSGGGGGGGDPTSSSILLVNVGPGPRTKGSVDEIQDSRESFVSYTRWSLQRLGLEELSNSLTDDFIAAYPTIFPGLESRIHCHYMMRCCFGPVVEACILLDRVLFLFEAGREHSLAVTPRLVRVFDPLISPRCHAIVATK</sequence>
<keyword evidence="3" id="KW-0808">Transferase</keyword>
<dbReference type="InterPro" id="IPR025714">
    <property type="entry name" value="Methyltranfer_dom"/>
</dbReference>
<feature type="non-terminal residue" evidence="3">
    <location>
        <position position="1"/>
    </location>
</feature>
<evidence type="ECO:0000313" key="3">
    <source>
        <dbReference type="EMBL" id="JAP63205.1"/>
    </source>
</evidence>
<feature type="domain" description="Methyltransferase" evidence="2">
    <location>
        <begin position="220"/>
        <end position="377"/>
    </location>
</feature>
<proteinExistence type="predicted"/>
<protein>
    <submittedName>
        <fullName evidence="3">Methyltransferase-like protein 25</fullName>
    </submittedName>
</protein>
<dbReference type="InterPro" id="IPR052220">
    <property type="entry name" value="METTL25"/>
</dbReference>
<dbReference type="EMBL" id="GEEE01000020">
    <property type="protein sequence ID" value="JAP63205.1"/>
    <property type="molecule type" value="Transcribed_RNA"/>
</dbReference>
<reference evidence="3" key="1">
    <citation type="submission" date="2016-01" db="EMBL/GenBank/DDBJ databases">
        <title>Reference transcriptome for the parasite Schistocephalus solidus: insights into the molecular evolution of parasitism.</title>
        <authorList>
            <person name="Hebert F.O."/>
            <person name="Grambauer S."/>
            <person name="Barber I."/>
            <person name="Landry C.R."/>
            <person name="Aubin-Horth N."/>
        </authorList>
    </citation>
    <scope>NUCLEOTIDE SEQUENCE</scope>
</reference>
<feature type="region of interest" description="Disordered" evidence="1">
    <location>
        <begin position="504"/>
        <end position="540"/>
    </location>
</feature>
<name>A0A0V0JBP2_SCHSO</name>
<feature type="compositionally biased region" description="Gly residues" evidence="1">
    <location>
        <begin position="507"/>
        <end position="520"/>
    </location>
</feature>
<dbReference type="GO" id="GO:0032259">
    <property type="term" value="P:methylation"/>
    <property type="evidence" value="ECO:0007669"/>
    <property type="project" value="UniProtKB-KW"/>
</dbReference>
<evidence type="ECO:0000256" key="1">
    <source>
        <dbReference type="SAM" id="MobiDB-lite"/>
    </source>
</evidence>
<dbReference type="Pfam" id="PF13679">
    <property type="entry name" value="Methyltransf_32"/>
    <property type="match status" value="1"/>
</dbReference>
<evidence type="ECO:0000259" key="2">
    <source>
        <dbReference type="Pfam" id="PF13679"/>
    </source>
</evidence>
<dbReference type="PANTHER" id="PTHR12496">
    <property type="entry name" value="CGI-41 METHYLTRANSFERASE"/>
    <property type="match status" value="1"/>
</dbReference>
<gene>
    <name evidence="3" type="primary">MET25</name>
    <name evidence="3" type="ORF">TR97787</name>
</gene>
<dbReference type="AlphaFoldDB" id="A0A0V0JBP2"/>
<organism evidence="3">
    <name type="scientific">Schistocephalus solidus</name>
    <name type="common">Tapeworm</name>
    <dbReference type="NCBI Taxonomy" id="70667"/>
    <lineage>
        <taxon>Eukaryota</taxon>
        <taxon>Metazoa</taxon>
        <taxon>Spiralia</taxon>
        <taxon>Lophotrochozoa</taxon>
        <taxon>Platyhelminthes</taxon>
        <taxon>Cestoda</taxon>
        <taxon>Eucestoda</taxon>
        <taxon>Diphyllobothriidea</taxon>
        <taxon>Diphyllobothriidae</taxon>
        <taxon>Schistocephalus</taxon>
    </lineage>
</organism>
<keyword evidence="3" id="KW-0489">Methyltransferase</keyword>